<dbReference type="GO" id="GO:0015630">
    <property type="term" value="C:microtubule cytoskeleton"/>
    <property type="evidence" value="ECO:0007669"/>
    <property type="project" value="TreeGrafter"/>
</dbReference>
<feature type="compositionally biased region" description="Basic and acidic residues" evidence="1">
    <location>
        <begin position="208"/>
        <end position="219"/>
    </location>
</feature>
<proteinExistence type="predicted"/>
<dbReference type="Gene3D" id="1.10.8.60">
    <property type="match status" value="1"/>
</dbReference>
<evidence type="ECO:0000313" key="4">
    <source>
        <dbReference type="Proteomes" id="UP000717585"/>
    </source>
</evidence>
<feature type="compositionally biased region" description="Polar residues" evidence="1">
    <location>
        <begin position="154"/>
        <end position="163"/>
    </location>
</feature>
<evidence type="ECO:0000259" key="2">
    <source>
        <dbReference type="SMART" id="SM00382"/>
    </source>
</evidence>
<dbReference type="InterPro" id="IPR003593">
    <property type="entry name" value="AAA+_ATPase"/>
</dbReference>
<dbReference type="SUPFAM" id="SSF52540">
    <property type="entry name" value="P-loop containing nucleoside triphosphate hydrolases"/>
    <property type="match status" value="1"/>
</dbReference>
<dbReference type="Proteomes" id="UP000717585">
    <property type="component" value="Unassembled WGS sequence"/>
</dbReference>
<protein>
    <submittedName>
        <fullName evidence="3">Katanin p60 ATPase-containing subunit A1</fullName>
    </submittedName>
</protein>
<dbReference type="PANTHER" id="PTHR23074:SF19">
    <property type="entry name" value="KATANIN P60 ATPASE-CONTAINING SUBUNIT A1"/>
    <property type="match status" value="1"/>
</dbReference>
<dbReference type="GO" id="GO:0051013">
    <property type="term" value="P:microtubule severing"/>
    <property type="evidence" value="ECO:0007669"/>
    <property type="project" value="TreeGrafter"/>
</dbReference>
<feature type="region of interest" description="Disordered" evidence="1">
    <location>
        <begin position="81"/>
        <end position="227"/>
    </location>
</feature>
<sequence length="550" mass="59569">MQGSISDIINDLALGNQAVDVANFETALTFYNAVNARIASISINNAASPEVIEKLKTLRSEVNRHIAVVNELQRYAQVFNEKPRRPMTSDTVSESRASYAPPSRHPVQRVSVNVRPKPNRVASPNPRANPQPGARAVGVRPRPSVRVINDKRPTNSPTVQHSSVARPGDRRVGGARAIGGRPPAKAGHPGGRRVGSADPSGAKGRGGGRREQKHGHESDEGPGEFRCSPDEQAMAAVIEGTMIRPDQKDSLNVKMEDIVGSRDAKRAIEQAVCYPILAPKLLGLSVTPFRGVLMFGPPGTGKTLLAKAVAAQSDATMFICSSADLTSKFRGESEKLIKLLFAMARHYAPSVIFIDEVDALISNNAGGGDSGDASRRAVSEFQTQMEGVLTPQGDKPVVLIGATNYPWNIRPAMLRRFDKRVYVPLPTVEDVENILRKKMQRAVDDRSIADIDGIDFKALAARLDGYSGSDVDVICRNVCIKPMDRAVEMFGIGKITEMVDGDGMDRSALLEQVGKVTMDDFEVVIEGVEPSVDKALLKQYEDFNESKKSA</sequence>
<dbReference type="GO" id="GO:0005524">
    <property type="term" value="F:ATP binding"/>
    <property type="evidence" value="ECO:0007669"/>
    <property type="project" value="InterPro"/>
</dbReference>
<dbReference type="PANTHER" id="PTHR23074">
    <property type="entry name" value="AAA DOMAIN-CONTAINING"/>
    <property type="match status" value="1"/>
</dbReference>
<organism evidence="3 4">
    <name type="scientific">Carpediemonas membranifera</name>
    <dbReference type="NCBI Taxonomy" id="201153"/>
    <lineage>
        <taxon>Eukaryota</taxon>
        <taxon>Metamonada</taxon>
        <taxon>Carpediemonas-like organisms</taxon>
        <taxon>Carpediemonas</taxon>
    </lineage>
</organism>
<dbReference type="FunFam" id="3.40.50.300:FF:002588">
    <property type="entry name" value="ATPase, AAA family"/>
    <property type="match status" value="1"/>
</dbReference>
<dbReference type="SMART" id="SM00382">
    <property type="entry name" value="AAA"/>
    <property type="match status" value="1"/>
</dbReference>
<dbReference type="AlphaFoldDB" id="A0A8J6DZQ9"/>
<accession>A0A8J6DZQ9</accession>
<keyword evidence="4" id="KW-1185">Reference proteome</keyword>
<evidence type="ECO:0000313" key="3">
    <source>
        <dbReference type="EMBL" id="KAG9390761.1"/>
    </source>
</evidence>
<gene>
    <name evidence="3" type="ORF">J8273_7014</name>
</gene>
<name>A0A8J6DZQ9_9EUKA</name>
<feature type="domain" description="AAA+ ATPase" evidence="2">
    <location>
        <begin position="288"/>
        <end position="427"/>
    </location>
</feature>
<dbReference type="InterPro" id="IPR027417">
    <property type="entry name" value="P-loop_NTPase"/>
</dbReference>
<dbReference type="GO" id="GO:0016887">
    <property type="term" value="F:ATP hydrolysis activity"/>
    <property type="evidence" value="ECO:0007669"/>
    <property type="project" value="InterPro"/>
</dbReference>
<dbReference type="EMBL" id="JAHDYR010000062">
    <property type="protein sequence ID" value="KAG9390761.1"/>
    <property type="molecule type" value="Genomic_DNA"/>
</dbReference>
<feature type="compositionally biased region" description="Low complexity" evidence="1">
    <location>
        <begin position="174"/>
        <end position="187"/>
    </location>
</feature>
<dbReference type="Gene3D" id="3.40.50.300">
    <property type="entry name" value="P-loop containing nucleotide triphosphate hydrolases"/>
    <property type="match status" value="1"/>
</dbReference>
<comment type="caution">
    <text evidence="3">The sequence shown here is derived from an EMBL/GenBank/DDBJ whole genome shotgun (WGS) entry which is preliminary data.</text>
</comment>
<dbReference type="Pfam" id="PF00004">
    <property type="entry name" value="AAA"/>
    <property type="match status" value="1"/>
</dbReference>
<dbReference type="InterPro" id="IPR003959">
    <property type="entry name" value="ATPase_AAA_core"/>
</dbReference>
<dbReference type="InterPro" id="IPR050304">
    <property type="entry name" value="MT-severing_AAA_ATPase"/>
</dbReference>
<evidence type="ECO:0000256" key="1">
    <source>
        <dbReference type="SAM" id="MobiDB-lite"/>
    </source>
</evidence>
<reference evidence="3" key="1">
    <citation type="submission" date="2021-05" db="EMBL/GenBank/DDBJ databases">
        <title>A free-living protist that lacks canonical eukaryotic 1 DNA replication and segregation systems.</title>
        <authorList>
            <person name="Salas-Leiva D.E."/>
            <person name="Tromer E.C."/>
            <person name="Curtis B.A."/>
            <person name="Jerlstrom-Hultqvist J."/>
            <person name="Kolisko M."/>
            <person name="Yi Z."/>
            <person name="Salas-Leiva J.S."/>
            <person name="Gallot-Lavallee L."/>
            <person name="Kops G.J.P.L."/>
            <person name="Archibald J.M."/>
            <person name="Simpson A.G.B."/>
            <person name="Roger A.J."/>
        </authorList>
    </citation>
    <scope>NUCLEOTIDE SEQUENCE</scope>
    <source>
        <strain evidence="3">BICM</strain>
    </source>
</reference>